<dbReference type="InterPro" id="IPR023346">
    <property type="entry name" value="Lysozyme-like_dom_sf"/>
</dbReference>
<dbReference type="GO" id="GO:0001897">
    <property type="term" value="P:symbiont-mediated cytolysis of host cell"/>
    <property type="evidence" value="ECO:0007669"/>
    <property type="project" value="UniProtKB-ARBA"/>
</dbReference>
<evidence type="ECO:0000259" key="1">
    <source>
        <dbReference type="Pfam" id="PF13529"/>
    </source>
</evidence>
<evidence type="ECO:0000313" key="2">
    <source>
        <dbReference type="EMBL" id="QIN96829.1"/>
    </source>
</evidence>
<dbReference type="EMBL" id="MT162466">
    <property type="protein sequence ID" value="QIN96829.1"/>
    <property type="molecule type" value="Genomic_DNA"/>
</dbReference>
<dbReference type="Pfam" id="PF13529">
    <property type="entry name" value="Peptidase_C39_2"/>
    <property type="match status" value="1"/>
</dbReference>
<dbReference type="Gene3D" id="3.90.70.10">
    <property type="entry name" value="Cysteine proteinases"/>
    <property type="match status" value="1"/>
</dbReference>
<dbReference type="InterPro" id="IPR038765">
    <property type="entry name" value="Papain-like_cys_pep_sf"/>
</dbReference>
<dbReference type="Gene3D" id="1.10.530.10">
    <property type="match status" value="1"/>
</dbReference>
<sequence length="422" mass="47440">MTLSLNDFKNFFKYYNEEAHQTKAIETLYEALPEELKADEAVWVKQYRNKAAEAPVEPAEGVLLDVPYYSQRDNYRDGSRTCFSSSCAMALVEAKPGSISGDDDYVRTVFSIGDTTEAWVQVKALAKYGVEAVFVQSGSNEDIKKLIDKGYAVPCGILHKGPAHRPSGGGHWICVIGYDDQGFIVHDPWGEIDHTSGNYVSTEGAFLHYSYNLFDSRWTVDGDSDGWFIEIRSVKGEEKKPEEPKSVELVSKADLAYIWNCAESLIKDYEVVEMNKCLHTFGITKTQSIRHFMSQTAHESGGGRYMKELASGEAYEFRADLGNDQPGDGPKYKGAGYIQMTGKANYRAFSEFIKDPRVMEGVDYASKTYPFTSAGFWWRNNNMNQLCESGGSVEQVTKRVNGGYNGLEDRRYYYQRACKVIG</sequence>
<dbReference type="SUPFAM" id="SSF54001">
    <property type="entry name" value="Cysteine proteinases"/>
    <property type="match status" value="1"/>
</dbReference>
<proteinExistence type="predicted"/>
<dbReference type="KEGG" id="vg:77945363"/>
<reference evidence="2 3" key="1">
    <citation type="submission" date="2020-03" db="EMBL/GenBank/DDBJ databases">
        <title>The Isolation and Genome Sequence of a Novel Cyanophage S-N03 from the Huanghai Sea, China.</title>
        <authorList>
            <person name="Jiang T."/>
        </authorList>
    </citation>
    <scope>NUCLEOTIDE SEQUENCE [LARGE SCALE GENOMIC DNA]</scope>
</reference>
<evidence type="ECO:0000313" key="3">
    <source>
        <dbReference type="Proteomes" id="UP000502617"/>
    </source>
</evidence>
<name>A0A6G8R5Z4_9CAUD</name>
<organism evidence="2 3">
    <name type="scientific">Synechococcus phage S-N03</name>
    <dbReference type="NCBI Taxonomy" id="2718943"/>
    <lineage>
        <taxon>Viruses</taxon>
        <taxon>Duplodnaviria</taxon>
        <taxon>Heunggongvirae</taxon>
        <taxon>Uroviricota</taxon>
        <taxon>Caudoviricetes</taxon>
        <taxon>Pantevenvirales</taxon>
        <taxon>Kyanoviridae</taxon>
        <taxon>Huanghaivirus</taxon>
        <taxon>Huanghaivirus snothree</taxon>
    </lineage>
</organism>
<dbReference type="RefSeq" id="YP_010669209.1">
    <property type="nucleotide sequence ID" value="NC_070959.1"/>
</dbReference>
<dbReference type="InterPro" id="IPR039564">
    <property type="entry name" value="Peptidase_C39-like"/>
</dbReference>
<dbReference type="SUPFAM" id="SSF53955">
    <property type="entry name" value="Lysozyme-like"/>
    <property type="match status" value="1"/>
</dbReference>
<dbReference type="Proteomes" id="UP000502617">
    <property type="component" value="Segment"/>
</dbReference>
<dbReference type="InterPro" id="IPR052354">
    <property type="entry name" value="Cell_Wall_Dynamics_Protein"/>
</dbReference>
<accession>A0A6G8R5Z4</accession>
<feature type="domain" description="Peptidase C39-like" evidence="1">
    <location>
        <begin position="64"/>
        <end position="189"/>
    </location>
</feature>
<dbReference type="GeneID" id="77945363"/>
<dbReference type="PANTHER" id="PTHR34408:SF1">
    <property type="entry name" value="GLYCOSYL HYDROLASE FAMILY 19 DOMAIN-CONTAINING PROTEIN HI_1415"/>
    <property type="match status" value="1"/>
</dbReference>
<dbReference type="PANTHER" id="PTHR34408">
    <property type="entry name" value="FAMILY PROTEIN, PUTATIVE-RELATED"/>
    <property type="match status" value="1"/>
</dbReference>
<protein>
    <submittedName>
        <fullName evidence="2">Endolysin</fullName>
    </submittedName>
</protein>
<keyword evidence="3" id="KW-1185">Reference proteome</keyword>